<dbReference type="EMBL" id="JAGMUV010000017">
    <property type="protein sequence ID" value="KAH7130836.1"/>
    <property type="molecule type" value="Genomic_DNA"/>
</dbReference>
<dbReference type="GO" id="GO:0016020">
    <property type="term" value="C:membrane"/>
    <property type="evidence" value="ECO:0007669"/>
    <property type="project" value="UniProtKB-SubCell"/>
</dbReference>
<evidence type="ECO:0000256" key="6">
    <source>
        <dbReference type="SAM" id="Phobius"/>
    </source>
</evidence>
<keyword evidence="9" id="KW-1185">Reference proteome</keyword>
<feature type="transmembrane region" description="Helical" evidence="6">
    <location>
        <begin position="38"/>
        <end position="62"/>
    </location>
</feature>
<evidence type="ECO:0000256" key="5">
    <source>
        <dbReference type="ARBA" id="ARBA00023136"/>
    </source>
</evidence>
<evidence type="ECO:0000256" key="2">
    <source>
        <dbReference type="ARBA" id="ARBA00010992"/>
    </source>
</evidence>
<dbReference type="PROSITE" id="PS50850">
    <property type="entry name" value="MFS"/>
    <property type="match status" value="1"/>
</dbReference>
<evidence type="ECO:0000313" key="9">
    <source>
        <dbReference type="Proteomes" id="UP000738349"/>
    </source>
</evidence>
<comment type="caution">
    <text evidence="8">The sequence shown here is derived from an EMBL/GenBank/DDBJ whole genome shotgun (WGS) entry which is preliminary data.</text>
</comment>
<keyword evidence="4 6" id="KW-1133">Transmembrane helix</keyword>
<dbReference type="GO" id="GO:0005351">
    <property type="term" value="F:carbohydrate:proton symporter activity"/>
    <property type="evidence" value="ECO:0007669"/>
    <property type="project" value="TreeGrafter"/>
</dbReference>
<feature type="domain" description="Major facilitator superfamily (MFS) profile" evidence="7">
    <location>
        <begin position="1"/>
        <end position="66"/>
    </location>
</feature>
<proteinExistence type="inferred from homology"/>
<dbReference type="AlphaFoldDB" id="A0A9P9E518"/>
<evidence type="ECO:0000256" key="1">
    <source>
        <dbReference type="ARBA" id="ARBA00004141"/>
    </source>
</evidence>
<feature type="non-terminal residue" evidence="8">
    <location>
        <position position="1"/>
    </location>
</feature>
<comment type="similarity">
    <text evidence="2">Belongs to the major facilitator superfamily. Sugar transporter (TC 2.A.1.1) family.</text>
</comment>
<evidence type="ECO:0000313" key="8">
    <source>
        <dbReference type="EMBL" id="KAH7130836.1"/>
    </source>
</evidence>
<gene>
    <name evidence="8" type="ORF">EDB81DRAFT_660557</name>
</gene>
<evidence type="ECO:0000256" key="4">
    <source>
        <dbReference type="ARBA" id="ARBA00022989"/>
    </source>
</evidence>
<organism evidence="8 9">
    <name type="scientific">Dactylonectria macrodidyma</name>
    <dbReference type="NCBI Taxonomy" id="307937"/>
    <lineage>
        <taxon>Eukaryota</taxon>
        <taxon>Fungi</taxon>
        <taxon>Dikarya</taxon>
        <taxon>Ascomycota</taxon>
        <taxon>Pezizomycotina</taxon>
        <taxon>Sordariomycetes</taxon>
        <taxon>Hypocreomycetidae</taxon>
        <taxon>Hypocreales</taxon>
        <taxon>Nectriaceae</taxon>
        <taxon>Dactylonectria</taxon>
    </lineage>
</organism>
<dbReference type="PANTHER" id="PTHR48022:SF14">
    <property type="entry name" value="MAJOR FACILITATOR SUPERFAMILY (MFS) PROFILE DOMAIN-CONTAINING PROTEIN-RELATED"/>
    <property type="match status" value="1"/>
</dbReference>
<sequence length="109" mass="12187">PAEIFPITSISKGVALATWTGWLFNFVVGVSASHMIEIFAFGVHVFLRSFCFLSGIWAFFLVPETKGKTVEQRDAVLGIALDEKISRLSDPGWQWHSMRSHRGGRVHPT</sequence>
<dbReference type="InterPro" id="IPR036259">
    <property type="entry name" value="MFS_trans_sf"/>
</dbReference>
<evidence type="ECO:0000259" key="7">
    <source>
        <dbReference type="PROSITE" id="PS50850"/>
    </source>
</evidence>
<dbReference type="OrthoDB" id="8120565at2759"/>
<evidence type="ECO:0000256" key="3">
    <source>
        <dbReference type="ARBA" id="ARBA00022692"/>
    </source>
</evidence>
<dbReference type="PANTHER" id="PTHR48022">
    <property type="entry name" value="PLASTIDIC GLUCOSE TRANSPORTER 4"/>
    <property type="match status" value="1"/>
</dbReference>
<feature type="transmembrane region" description="Helical" evidence="6">
    <location>
        <begin position="14"/>
        <end position="32"/>
    </location>
</feature>
<dbReference type="Gene3D" id="1.20.1250.20">
    <property type="entry name" value="MFS general substrate transporter like domains"/>
    <property type="match status" value="1"/>
</dbReference>
<dbReference type="SUPFAM" id="SSF103473">
    <property type="entry name" value="MFS general substrate transporter"/>
    <property type="match status" value="1"/>
</dbReference>
<keyword evidence="5 6" id="KW-0472">Membrane</keyword>
<dbReference type="InterPro" id="IPR005828">
    <property type="entry name" value="MFS_sugar_transport-like"/>
</dbReference>
<name>A0A9P9E518_9HYPO</name>
<dbReference type="InterPro" id="IPR020846">
    <property type="entry name" value="MFS_dom"/>
</dbReference>
<accession>A0A9P9E518</accession>
<dbReference type="Proteomes" id="UP000738349">
    <property type="component" value="Unassembled WGS sequence"/>
</dbReference>
<comment type="subcellular location">
    <subcellularLocation>
        <location evidence="1">Membrane</location>
        <topology evidence="1">Multi-pass membrane protein</topology>
    </subcellularLocation>
</comment>
<reference evidence="8" key="1">
    <citation type="journal article" date="2021" name="Nat. Commun.">
        <title>Genetic determinants of endophytism in the Arabidopsis root mycobiome.</title>
        <authorList>
            <person name="Mesny F."/>
            <person name="Miyauchi S."/>
            <person name="Thiergart T."/>
            <person name="Pickel B."/>
            <person name="Atanasova L."/>
            <person name="Karlsson M."/>
            <person name="Huettel B."/>
            <person name="Barry K.W."/>
            <person name="Haridas S."/>
            <person name="Chen C."/>
            <person name="Bauer D."/>
            <person name="Andreopoulos W."/>
            <person name="Pangilinan J."/>
            <person name="LaButti K."/>
            <person name="Riley R."/>
            <person name="Lipzen A."/>
            <person name="Clum A."/>
            <person name="Drula E."/>
            <person name="Henrissat B."/>
            <person name="Kohler A."/>
            <person name="Grigoriev I.V."/>
            <person name="Martin F.M."/>
            <person name="Hacquard S."/>
        </authorList>
    </citation>
    <scope>NUCLEOTIDE SEQUENCE</scope>
    <source>
        <strain evidence="8">MPI-CAGE-AT-0147</strain>
    </source>
</reference>
<protein>
    <recommendedName>
        <fullName evidence="7">Major facilitator superfamily (MFS) profile domain-containing protein</fullName>
    </recommendedName>
</protein>
<keyword evidence="3 6" id="KW-0812">Transmembrane</keyword>
<dbReference type="Pfam" id="PF00083">
    <property type="entry name" value="Sugar_tr"/>
    <property type="match status" value="1"/>
</dbReference>
<dbReference type="InterPro" id="IPR050360">
    <property type="entry name" value="MFS_Sugar_Transporters"/>
</dbReference>